<evidence type="ECO:0000313" key="3">
    <source>
        <dbReference type="Proteomes" id="UP000270261"/>
    </source>
</evidence>
<dbReference type="AlphaFoldDB" id="A0A3R8MQ52"/>
<keyword evidence="1" id="KW-0812">Transmembrane</keyword>
<reference evidence="2 3" key="1">
    <citation type="submission" date="2018-11" db="EMBL/GenBank/DDBJ databases">
        <title>Genome sequencing of Lautropia sp. KCOM 2505 (= ChDC F240).</title>
        <authorList>
            <person name="Kook J.-K."/>
            <person name="Park S.-N."/>
            <person name="Lim Y.K."/>
        </authorList>
    </citation>
    <scope>NUCLEOTIDE SEQUENCE [LARGE SCALE GENOMIC DNA]</scope>
    <source>
        <strain evidence="2 3">KCOM 2505</strain>
    </source>
</reference>
<feature type="transmembrane region" description="Helical" evidence="1">
    <location>
        <begin position="47"/>
        <end position="67"/>
    </location>
</feature>
<gene>
    <name evidence="2" type="ORF">EHV23_11090</name>
</gene>
<dbReference type="EMBL" id="RRUE01000002">
    <property type="protein sequence ID" value="RRN43929.1"/>
    <property type="molecule type" value="Genomic_DNA"/>
</dbReference>
<comment type="caution">
    <text evidence="2">The sequence shown here is derived from an EMBL/GenBank/DDBJ whole genome shotgun (WGS) entry which is preliminary data.</text>
</comment>
<dbReference type="Proteomes" id="UP000270261">
    <property type="component" value="Unassembled WGS sequence"/>
</dbReference>
<evidence type="ECO:0000256" key="1">
    <source>
        <dbReference type="SAM" id="Phobius"/>
    </source>
</evidence>
<name>A0A3R8MQ52_9BURK</name>
<sequence length="86" mass="9133">MLKRYLLMSSACCSLLVALLHVFVIINGAPAYRFFGAGETLASMAEQGSWLPGVLTAGIALVFVVSTRQRLAGGFGRYQSCGWGSS</sequence>
<organism evidence="2 3">
    <name type="scientific">Lautropia dentalis</name>
    <dbReference type="NCBI Taxonomy" id="2490857"/>
    <lineage>
        <taxon>Bacteria</taxon>
        <taxon>Pseudomonadati</taxon>
        <taxon>Pseudomonadota</taxon>
        <taxon>Betaproteobacteria</taxon>
        <taxon>Burkholderiales</taxon>
        <taxon>Burkholderiaceae</taxon>
        <taxon>Lautropia</taxon>
    </lineage>
</organism>
<dbReference type="OrthoDB" id="9135250at2"/>
<keyword evidence="1" id="KW-0472">Membrane</keyword>
<proteinExistence type="predicted"/>
<evidence type="ECO:0000313" key="2">
    <source>
        <dbReference type="EMBL" id="RRN43929.1"/>
    </source>
</evidence>
<accession>A0A3R8MQ52</accession>
<keyword evidence="1" id="KW-1133">Transmembrane helix</keyword>
<protein>
    <submittedName>
        <fullName evidence="2">Uncharacterized protein</fullName>
    </submittedName>
</protein>
<keyword evidence="3" id="KW-1185">Reference proteome</keyword>
<dbReference type="RefSeq" id="WP_125096129.1">
    <property type="nucleotide sequence ID" value="NZ_RRUE01000002.1"/>
</dbReference>